<dbReference type="Pfam" id="PF03161">
    <property type="entry name" value="LAGLIDADG_2"/>
    <property type="match status" value="1"/>
</dbReference>
<protein>
    <submittedName>
        <fullName evidence="2">Putative LAGLIDADG homing endonuclease</fullName>
    </submittedName>
</protein>
<dbReference type="SUPFAM" id="SSF55608">
    <property type="entry name" value="Homing endonucleases"/>
    <property type="match status" value="1"/>
</dbReference>
<evidence type="ECO:0000259" key="1">
    <source>
        <dbReference type="Pfam" id="PF03161"/>
    </source>
</evidence>
<dbReference type="AlphaFoldDB" id="A0A0D6E2P0"/>
<gene>
    <name evidence="2" type="primary">orf6</name>
</gene>
<dbReference type="RefSeq" id="YP_009130512.1">
    <property type="nucleotide sequence ID" value="NC_026795.1"/>
</dbReference>
<keyword evidence="2" id="KW-0934">Plastid</keyword>
<keyword evidence="2" id="KW-0378">Hydrolase</keyword>
<organism evidence="2">
    <name type="scientific">Bryopsis plumosa</name>
    <name type="common">Green alga</name>
    <name type="synonym">Ulva plumosa</name>
    <dbReference type="NCBI Taxonomy" id="3130"/>
    <lineage>
        <taxon>Eukaryota</taxon>
        <taxon>Viridiplantae</taxon>
        <taxon>Chlorophyta</taxon>
        <taxon>core chlorophytes</taxon>
        <taxon>Ulvophyceae</taxon>
        <taxon>TCBD clade</taxon>
        <taxon>Bryopsidales</taxon>
        <taxon>Bryopsidineae</taxon>
        <taxon>Bryopsidaceae</taxon>
        <taxon>Bryopsis</taxon>
    </lineage>
</organism>
<name>A0A0D6E2P0_BRYPL</name>
<dbReference type="GO" id="GO:0004519">
    <property type="term" value="F:endonuclease activity"/>
    <property type="evidence" value="ECO:0007669"/>
    <property type="project" value="UniProtKB-KW"/>
</dbReference>
<dbReference type="InterPro" id="IPR027434">
    <property type="entry name" value="Homing_endonucl"/>
</dbReference>
<proteinExistence type="predicted"/>
<keyword evidence="2" id="KW-0540">Nuclease</keyword>
<keyword evidence="2" id="KW-0255">Endonuclease</keyword>
<keyword evidence="2" id="KW-0150">Chloroplast</keyword>
<dbReference type="GeneID" id="24072845"/>
<dbReference type="InterPro" id="IPR004860">
    <property type="entry name" value="LAGLIDADG_dom"/>
</dbReference>
<geneLocation type="chloroplast" evidence="2"/>
<dbReference type="EMBL" id="LN810504">
    <property type="protein sequence ID" value="CEO91042.1"/>
    <property type="molecule type" value="Genomic_DNA"/>
</dbReference>
<feature type="domain" description="Homing endonuclease LAGLIDADG" evidence="1">
    <location>
        <begin position="24"/>
        <end position="185"/>
    </location>
</feature>
<evidence type="ECO:0000313" key="2">
    <source>
        <dbReference type="EMBL" id="CEO91042.1"/>
    </source>
</evidence>
<accession>A0A0D6E2P0</accession>
<dbReference type="Gene3D" id="3.10.28.10">
    <property type="entry name" value="Homing endonucleases"/>
    <property type="match status" value="2"/>
</dbReference>
<sequence length="227" mass="26791">MNDQQRRIRSKWKKSNIRVTRKLRDILHGYIMSDGFVKSSGGLTVEQTSKQRKFVEWLYFQLAILRTDTPIREVQRIHPRTGKQSRSLRFQTRNLLRGFHAMWYCPKVHENKLRYTKRLPKNLKCVFNATFVTVWFAGDGTRTVGHRGAKFEVTSCTPEERQILKTLFKQKLNIEVRILRAGKTRTGNPQWTLCVPAAEYEKFRKLITQMDLIPNIFPHKLCKKLDA</sequence>
<reference evidence="2" key="1">
    <citation type="journal article" date="2015" name="BMC Genomics">
        <title>The chloroplast genomes of Bryopsis plumosa and Tydemania expeditionis (Bryopsidales, Chlorophyta): compact genomes and genes of bacterial origin.</title>
        <authorList>
            <person name="Leliaert F."/>
            <person name="Lopez-Bautista J.M."/>
        </authorList>
    </citation>
    <scope>NUCLEOTIDE SEQUENCE</scope>
    <source>
        <strain evidence="2">West4718</strain>
    </source>
</reference>